<feature type="compositionally biased region" description="Basic and acidic residues" evidence="7">
    <location>
        <begin position="524"/>
        <end position="542"/>
    </location>
</feature>
<feature type="region of interest" description="Disordered" evidence="7">
    <location>
        <begin position="516"/>
        <end position="542"/>
    </location>
</feature>
<sequence length="542" mass="62138">MEKICRSCMIDNVNMKNIFEDQENLQIIDMFFMCTSIKISENDGLPPYLCSDCQAKLKISFNFKKQSEKSDSLLRARFKDELQKVVSDLNHENSTKGLNIGQNGNKEINPSALNTEQNKCNEGDGTFINDKEIEQVHIKQELSDLNELEEVKGEVSDNDDVTPGGDTEEEIIKSEDDYKKERSTKTMDLLVQFLPSAINTEKLGTKFQCPDCKKSFVKEGNFLRHIKNHKSLEILYNKLVAEKTATTPAKSESSNSQSNEGSVVLLQTEENSSTEEEVSLDDILPTTSNEKTEKKTKCPACKKTFVKRGSFLKHLWTHEDLDMSVPEIEKYLNKKPSKPQQKRRHLCKECGKSFSRKDFLSFHKKSAHNKGKPVTKRHLCVYCGKSFDYASNFLIHVRRHTGDLPYKCKECKKAFPRYHDLKCHERQHSGEKPYLCSFCGKSFGLQYKLTRHLRVHTGEKPYKCDVCMSSFAQSNDLVNHAKRTHSYACIDCPARFVMRISLEKHCESSGHLLDSKYKSHKTSTKKESIKKDTNNSDNNTKK</sequence>
<feature type="binding site" evidence="6">
    <location>
        <position position="53"/>
    </location>
    <ligand>
        <name>Zn(2+)</name>
        <dbReference type="ChEBI" id="CHEBI:29105"/>
    </ligand>
</feature>
<dbReference type="OrthoDB" id="6365676at2759"/>
<feature type="domain" description="C2H2-type" evidence="8">
    <location>
        <begin position="207"/>
        <end position="234"/>
    </location>
</feature>
<dbReference type="GO" id="GO:0008270">
    <property type="term" value="F:zinc ion binding"/>
    <property type="evidence" value="ECO:0007669"/>
    <property type="project" value="UniProtKB-UniRule"/>
</dbReference>
<evidence type="ECO:0000256" key="5">
    <source>
        <dbReference type="PROSITE-ProRule" id="PRU00042"/>
    </source>
</evidence>
<dbReference type="FunCoup" id="A0A1W4XEC6">
    <property type="interactions" value="219"/>
</dbReference>
<dbReference type="Pfam" id="PF00096">
    <property type="entry name" value="zf-C2H2"/>
    <property type="match status" value="3"/>
</dbReference>
<feature type="domain" description="C2H2-type" evidence="8">
    <location>
        <begin position="406"/>
        <end position="433"/>
    </location>
</feature>
<dbReference type="Proteomes" id="UP000192223">
    <property type="component" value="Unplaced"/>
</dbReference>
<dbReference type="InterPro" id="IPR036236">
    <property type="entry name" value="Znf_C2H2_sf"/>
</dbReference>
<dbReference type="SMART" id="SM00868">
    <property type="entry name" value="zf-AD"/>
    <property type="match status" value="1"/>
</dbReference>
<keyword evidence="10" id="KW-1185">Reference proteome</keyword>
<feature type="domain" description="C2H2-type" evidence="8">
    <location>
        <begin position="378"/>
        <end position="405"/>
    </location>
</feature>
<dbReference type="KEGG" id="apln:108743329"/>
<dbReference type="InterPro" id="IPR012934">
    <property type="entry name" value="Znf_AD"/>
</dbReference>
<proteinExistence type="predicted"/>
<dbReference type="AlphaFoldDB" id="A0A1W4XEC6"/>
<dbReference type="SUPFAM" id="SSF57667">
    <property type="entry name" value="beta-beta-alpha zinc fingers"/>
    <property type="match status" value="5"/>
</dbReference>
<feature type="domain" description="C2H2-type" evidence="8">
    <location>
        <begin position="296"/>
        <end position="323"/>
    </location>
</feature>
<dbReference type="Pfam" id="PF07776">
    <property type="entry name" value="zf-AD"/>
    <property type="match status" value="1"/>
</dbReference>
<keyword evidence="2" id="KW-0677">Repeat</keyword>
<accession>A0A1W4XEC6</accession>
<keyword evidence="4 6" id="KW-0862">Zinc</keyword>
<dbReference type="GO" id="GO:0000981">
    <property type="term" value="F:DNA-binding transcription factor activity, RNA polymerase II-specific"/>
    <property type="evidence" value="ECO:0007669"/>
    <property type="project" value="TreeGrafter"/>
</dbReference>
<dbReference type="PROSITE" id="PS00028">
    <property type="entry name" value="ZINC_FINGER_C2H2_1"/>
    <property type="match status" value="8"/>
</dbReference>
<gene>
    <name evidence="11" type="primary">LOC108743329</name>
</gene>
<evidence type="ECO:0000256" key="3">
    <source>
        <dbReference type="ARBA" id="ARBA00022771"/>
    </source>
</evidence>
<feature type="binding site" evidence="6">
    <location>
        <position position="8"/>
    </location>
    <ligand>
        <name>Zn(2+)</name>
        <dbReference type="ChEBI" id="CHEBI:29105"/>
    </ligand>
</feature>
<evidence type="ECO:0000256" key="4">
    <source>
        <dbReference type="ARBA" id="ARBA00022833"/>
    </source>
</evidence>
<feature type="region of interest" description="Disordered" evidence="7">
    <location>
        <begin position="247"/>
        <end position="291"/>
    </location>
</feature>
<dbReference type="GO" id="GO:0043565">
    <property type="term" value="F:sequence-specific DNA binding"/>
    <property type="evidence" value="ECO:0007669"/>
    <property type="project" value="TreeGrafter"/>
</dbReference>
<dbReference type="Gene3D" id="3.40.1800.20">
    <property type="match status" value="1"/>
</dbReference>
<evidence type="ECO:0000256" key="7">
    <source>
        <dbReference type="SAM" id="MobiDB-lite"/>
    </source>
</evidence>
<dbReference type="GeneID" id="108743329"/>
<dbReference type="PANTHER" id="PTHR24408">
    <property type="entry name" value="ZINC FINGER PROTEIN"/>
    <property type="match status" value="1"/>
</dbReference>
<feature type="compositionally biased region" description="Low complexity" evidence="7">
    <location>
        <begin position="251"/>
        <end position="262"/>
    </location>
</feature>
<evidence type="ECO:0000259" key="9">
    <source>
        <dbReference type="PROSITE" id="PS51915"/>
    </source>
</evidence>
<dbReference type="InterPro" id="IPR013087">
    <property type="entry name" value="Znf_C2H2_type"/>
</dbReference>
<dbReference type="RefSeq" id="XP_018334364.1">
    <property type="nucleotide sequence ID" value="XM_018478862.2"/>
</dbReference>
<protein>
    <submittedName>
        <fullName evidence="11">Zinc finger protein 260</fullName>
    </submittedName>
</protein>
<dbReference type="FunFam" id="3.30.160.60:FF:001049">
    <property type="entry name" value="zinc finger protein 319"/>
    <property type="match status" value="1"/>
</dbReference>
<feature type="domain" description="C2H2-type" evidence="8">
    <location>
        <begin position="462"/>
        <end position="486"/>
    </location>
</feature>
<evidence type="ECO:0000313" key="11">
    <source>
        <dbReference type="RefSeq" id="XP_018334364.1"/>
    </source>
</evidence>
<dbReference type="PANTHER" id="PTHR24408:SF61">
    <property type="entry name" value="E3 SUMO-PROTEIN LIGASE ZNF451"/>
    <property type="match status" value="1"/>
</dbReference>
<feature type="domain" description="ZAD" evidence="9">
    <location>
        <begin position="3"/>
        <end position="77"/>
    </location>
</feature>
<organism evidence="10 11">
    <name type="scientific">Agrilus planipennis</name>
    <name type="common">Emerald ash borer</name>
    <name type="synonym">Agrilus marcopoli</name>
    <dbReference type="NCBI Taxonomy" id="224129"/>
    <lineage>
        <taxon>Eukaryota</taxon>
        <taxon>Metazoa</taxon>
        <taxon>Ecdysozoa</taxon>
        <taxon>Arthropoda</taxon>
        <taxon>Hexapoda</taxon>
        <taxon>Insecta</taxon>
        <taxon>Pterygota</taxon>
        <taxon>Neoptera</taxon>
        <taxon>Endopterygota</taxon>
        <taxon>Coleoptera</taxon>
        <taxon>Polyphaga</taxon>
        <taxon>Elateriformia</taxon>
        <taxon>Buprestoidea</taxon>
        <taxon>Buprestidae</taxon>
        <taxon>Agrilinae</taxon>
        <taxon>Agrilus</taxon>
    </lineage>
</organism>
<feature type="binding site" evidence="6">
    <location>
        <position position="5"/>
    </location>
    <ligand>
        <name>Zn(2+)</name>
        <dbReference type="ChEBI" id="CHEBI:29105"/>
    </ligand>
</feature>
<dbReference type="Gene3D" id="3.30.160.60">
    <property type="entry name" value="Classic Zinc Finger"/>
    <property type="match status" value="6"/>
</dbReference>
<feature type="binding site" evidence="6">
    <location>
        <position position="50"/>
    </location>
    <ligand>
        <name>Zn(2+)</name>
        <dbReference type="ChEBI" id="CHEBI:29105"/>
    </ligand>
</feature>
<evidence type="ECO:0000256" key="1">
    <source>
        <dbReference type="ARBA" id="ARBA00022723"/>
    </source>
</evidence>
<feature type="domain" description="C2H2-type" evidence="8">
    <location>
        <begin position="434"/>
        <end position="461"/>
    </location>
</feature>
<dbReference type="SMART" id="SM00355">
    <property type="entry name" value="ZnF_C2H2"/>
    <property type="match status" value="8"/>
</dbReference>
<dbReference type="STRING" id="224129.A0A1W4XEC6"/>
<evidence type="ECO:0000259" key="8">
    <source>
        <dbReference type="PROSITE" id="PS50157"/>
    </source>
</evidence>
<name>A0A1W4XEC6_AGRPL</name>
<reference evidence="11" key="1">
    <citation type="submission" date="2025-08" db="UniProtKB">
        <authorList>
            <consortium name="RefSeq"/>
        </authorList>
    </citation>
    <scope>IDENTIFICATION</scope>
    <source>
        <tissue evidence="11">Entire body</tissue>
    </source>
</reference>
<dbReference type="FunFam" id="3.30.160.60:FF:002343">
    <property type="entry name" value="Zinc finger protein 33A"/>
    <property type="match status" value="2"/>
</dbReference>
<dbReference type="Pfam" id="PF13912">
    <property type="entry name" value="zf-C2H2_6"/>
    <property type="match status" value="2"/>
</dbReference>
<keyword evidence="1 6" id="KW-0479">Metal-binding</keyword>
<feature type="domain" description="C2H2-type" evidence="8">
    <location>
        <begin position="345"/>
        <end position="373"/>
    </location>
</feature>
<evidence type="ECO:0000313" key="10">
    <source>
        <dbReference type="Proteomes" id="UP000192223"/>
    </source>
</evidence>
<keyword evidence="3 5" id="KW-0863">Zinc-finger</keyword>
<dbReference type="SUPFAM" id="SSF57716">
    <property type="entry name" value="Glucocorticoid receptor-like (DNA-binding domain)"/>
    <property type="match status" value="1"/>
</dbReference>
<dbReference type="GO" id="GO:0005634">
    <property type="term" value="C:nucleus"/>
    <property type="evidence" value="ECO:0007669"/>
    <property type="project" value="InterPro"/>
</dbReference>
<dbReference type="PROSITE" id="PS51915">
    <property type="entry name" value="ZAD"/>
    <property type="match status" value="1"/>
</dbReference>
<evidence type="ECO:0000256" key="6">
    <source>
        <dbReference type="PROSITE-ProRule" id="PRU01263"/>
    </source>
</evidence>
<evidence type="ECO:0000256" key="2">
    <source>
        <dbReference type="ARBA" id="ARBA00022737"/>
    </source>
</evidence>
<dbReference type="InParanoid" id="A0A1W4XEC6"/>
<dbReference type="PROSITE" id="PS50157">
    <property type="entry name" value="ZINC_FINGER_C2H2_2"/>
    <property type="match status" value="7"/>
</dbReference>